<dbReference type="Gene3D" id="1.25.10.10">
    <property type="entry name" value="Leucine-rich Repeat Variant"/>
    <property type="match status" value="1"/>
</dbReference>
<dbReference type="InterPro" id="IPR021843">
    <property type="entry name" value="PSME4_C"/>
</dbReference>
<dbReference type="Pfam" id="PF23096">
    <property type="entry name" value="HEAT_PSME4"/>
    <property type="match status" value="1"/>
</dbReference>
<dbReference type="Pfam" id="PF11919">
    <property type="entry name" value="PSME4_C"/>
    <property type="match status" value="1"/>
</dbReference>
<evidence type="ECO:0000256" key="6">
    <source>
        <dbReference type="ARBA" id="ARBA00022763"/>
    </source>
</evidence>
<dbReference type="InterPro" id="IPR035309">
    <property type="entry name" value="PSME4"/>
</dbReference>
<dbReference type="InterPro" id="IPR011989">
    <property type="entry name" value="ARM-like"/>
</dbReference>
<proteinExistence type="inferred from homology"/>
<dbReference type="GO" id="GO:0016607">
    <property type="term" value="C:nuclear speck"/>
    <property type="evidence" value="ECO:0007669"/>
    <property type="project" value="UniProtKB-SubCell"/>
</dbReference>
<dbReference type="GO" id="GO:0000502">
    <property type="term" value="C:proteasome complex"/>
    <property type="evidence" value="ECO:0007669"/>
    <property type="project" value="UniProtKB-KW"/>
</dbReference>
<accession>A0A131YZ37</accession>
<keyword evidence="5" id="KW-0677">Repeat</keyword>
<name>A0A131YZ37_RHIAP</name>
<evidence type="ECO:0000256" key="10">
    <source>
        <dbReference type="SAM" id="MobiDB-lite"/>
    </source>
</evidence>
<keyword evidence="4" id="KW-0963">Cytoplasm</keyword>
<dbReference type="GO" id="GO:0070628">
    <property type="term" value="F:proteasome binding"/>
    <property type="evidence" value="ECO:0007669"/>
    <property type="project" value="InterPro"/>
</dbReference>
<dbReference type="GO" id="GO:0016504">
    <property type="term" value="F:peptidase activator activity"/>
    <property type="evidence" value="ECO:0007669"/>
    <property type="project" value="InterPro"/>
</dbReference>
<feature type="domain" description="Proteasome activator Blm10 middle HEAT repeats region" evidence="12">
    <location>
        <begin position="335"/>
        <end position="831"/>
    </location>
</feature>
<evidence type="ECO:0000256" key="8">
    <source>
        <dbReference type="ARBA" id="ARBA00023242"/>
    </source>
</evidence>
<evidence type="ECO:0000256" key="2">
    <source>
        <dbReference type="ARBA" id="ARBA00004496"/>
    </source>
</evidence>
<keyword evidence="14" id="KW-0647">Proteasome</keyword>
<protein>
    <submittedName>
        <fullName evidence="14">Proteasome activator subunit 4</fullName>
    </submittedName>
</protein>
<dbReference type="PANTHER" id="PTHR32170">
    <property type="entry name" value="PROTEASOME ACTIVATOR COMPLEX SUBUNIT 4"/>
    <property type="match status" value="1"/>
</dbReference>
<evidence type="ECO:0000259" key="12">
    <source>
        <dbReference type="Pfam" id="PF16507"/>
    </source>
</evidence>
<organism evidence="14">
    <name type="scientific">Rhipicephalus appendiculatus</name>
    <name type="common">Brown ear tick</name>
    <dbReference type="NCBI Taxonomy" id="34631"/>
    <lineage>
        <taxon>Eukaryota</taxon>
        <taxon>Metazoa</taxon>
        <taxon>Ecdysozoa</taxon>
        <taxon>Arthropoda</taxon>
        <taxon>Chelicerata</taxon>
        <taxon>Arachnida</taxon>
        <taxon>Acari</taxon>
        <taxon>Parasitiformes</taxon>
        <taxon>Ixodida</taxon>
        <taxon>Ixodoidea</taxon>
        <taxon>Ixodidae</taxon>
        <taxon>Rhipicephalinae</taxon>
        <taxon>Rhipicephalus</taxon>
        <taxon>Rhipicephalus</taxon>
    </lineage>
</organism>
<sequence>MFVRRGASSSCVSATTRRQLIMEDGPVEGPDGGLQKRLIYNRLLPYSDQIDDEAARLLAEIKTNLARSVMLREVKPVTASWTGHLNNYLKLYGYQFSKKDHVELIQLLLALIVIPDLELGIVQKLAHTLGLLLKKRELLSREDLSIEWRPLYELYERLLYSPYEHLGMLLLPVNLETNIKQLIRYCRTYFTVESTQEMLDEWEPLMCPFDVTMHKAMAYFELFLPTLLPPEQHDRGFKLWFDKFIGLWENSHNSPVWENNLVWLFARLAQNNIGYINWDPYIPTMFTRLLRSFNLPAASGKVQVNRHSNSYDSTPVVSWIASLLGGGSTCQTYVSHLFKAVESFYHPSNNGRWVTKLQRMLYKLPAEVVRRLHKERYKPPSWEPIPPESHRLTDADVTAFVESVEPVVLLSMFSKGGSSGAAVALQDLALLRPELVIPPVIDRLYSSLETLTEPHRLTAAMHCVLAVARSLVQGGRFFPEGPSHVVPLLNSCLPGIDPNDIRKCIVTFQFISTFATLVPLVDCSKAVNIRTDLTEIEQEVCLATAGFEDFVLQLMERCFSLIENSSLENPTRLDRDTDKMNTEENILEVGLSSTFSSILTQCSPDIFKAALQKLHSFVSNRILETRVSGRYVANLCRCMARVNPNLALATFVPHFTKLVMALTGSDEVATEELLDDELLFDLLLLSEMVRCNGKELIPHLPSLRDVLRRTLHLSSRRGYLLASSLLRNILRACSLLFPLDYRMTAVPWEQCLNFAEYLPIREWGRAGDLDHLDIKWHVPSSEELACVQDLLETFLQPELQALLGWSRGERTLSREEVQRSLNLVLDCILGAGLALPLWPGEPINLFGSKVPAYFEYKVFLGVPSVNFKSGENVRQVIATIMRKVLDHTLETHEDDIKSLCLIIKIYHELMFFWGIPKDDFDTRWKGFNIVKKGLENRLAKHKQHIRALLVDRAQLQQEMRILSRHLSYFTELHRDLMLDLSRLATSHYSEVRIQAQEVLGNCVHSYPGSHTLLLGGLMELLTPERPEVTHEQFKGALYTLLGKKQRTMLVLCDWPFLGSLWPALVGARHSEKPSIIWLLEHILETLQKHLETIQIAIKVPAPCLERAQQLALAASADEMSVAVGAEEQCNNLAKKEYENLVCKLVSQVESGSLHWRHYHMALVMVKLLIRNDVPLPTPAVSMLVHHLVHDTLNVRKVAILGVGTVLKQLKMKHVKQELAEIDQQSIELSPTLATLVDRAGKRPANLWLQYNSALRPDTKERWQKNHFVHKTHIGFYRLPKPFLVYAPDEQQPSLDRTVSEMSPSEAAIFETFTSESFVEQLSKYLSLEERKGHDRFDAKRFYMFKGLFRNYGSSLLPLFEKVLLARIGSNQESNQRCALEILAGLMRGSKHWDFNKMQQLRAVVEPVLQLGMTAIMPETLPDWGTCMATISESRDPNKCHWFFELLLAEPANSEEGSFLQSSRLYVQLGGLAQQEWRVCELLEDLLERLKPRLTHSYQNVRDKIGGLLCNIFLYDVQLPMFQASLTLVPRRARFMDYVMSVLEPLTDAANDEPPTCNSSTTNNHRNDVVPPRDGQVTPERKAASRLLQTVCKWILASVSQSPSAAPPEIFRVVPVLCQMQSDQTDEELQKDCAVALALLGNALLPPESIRAALATIREVVKSPHWHSRAASCNLLQFLVFTNLFTMQSCPEWRNAVIEHTLALLKDERLEVRETASETLGGLLHCEFLKVTDDLLAMFKAQCMHKKRKKRAGASGVRTPMEPSDLIEHHAGILGLCACVNAFPYDVPPFMPDVLVLLGDHLNDPQPIPATIKKTLSNFRRTHHDNWRDHKVKFTDDQLAVITDLLVSPSYYA</sequence>
<keyword evidence="9" id="KW-0175">Coiled coil</keyword>
<dbReference type="InterPro" id="IPR032430">
    <property type="entry name" value="Blm10_mid"/>
</dbReference>
<dbReference type="SUPFAM" id="SSF48371">
    <property type="entry name" value="ARM repeat"/>
    <property type="match status" value="2"/>
</dbReference>
<dbReference type="InterPro" id="IPR016024">
    <property type="entry name" value="ARM-type_fold"/>
</dbReference>
<keyword evidence="7" id="KW-0234">DNA repair</keyword>
<feature type="region of interest" description="Disordered" evidence="10">
    <location>
        <begin position="1548"/>
        <end position="1577"/>
    </location>
</feature>
<evidence type="ECO:0000256" key="3">
    <source>
        <dbReference type="ARBA" id="ARBA00005739"/>
    </source>
</evidence>
<dbReference type="EMBL" id="GEDV01004787">
    <property type="protein sequence ID" value="JAP83770.1"/>
    <property type="molecule type" value="Transcribed_RNA"/>
</dbReference>
<evidence type="ECO:0000256" key="5">
    <source>
        <dbReference type="ARBA" id="ARBA00022737"/>
    </source>
</evidence>
<evidence type="ECO:0000256" key="4">
    <source>
        <dbReference type="ARBA" id="ARBA00022490"/>
    </source>
</evidence>
<dbReference type="PANTHER" id="PTHR32170:SF3">
    <property type="entry name" value="PROTEASOME ACTIVATOR COMPLEX SUBUNIT 4"/>
    <property type="match status" value="1"/>
</dbReference>
<dbReference type="GO" id="GO:0010499">
    <property type="term" value="P:proteasomal ubiquitin-independent protein catabolic process"/>
    <property type="evidence" value="ECO:0007669"/>
    <property type="project" value="TreeGrafter"/>
</dbReference>
<evidence type="ECO:0000313" key="14">
    <source>
        <dbReference type="EMBL" id="JAP83770.1"/>
    </source>
</evidence>
<evidence type="ECO:0000256" key="9">
    <source>
        <dbReference type="SAM" id="Coils"/>
    </source>
</evidence>
<comment type="similarity">
    <text evidence="3">Belongs to the BLM10 family.</text>
</comment>
<evidence type="ECO:0000256" key="7">
    <source>
        <dbReference type="ARBA" id="ARBA00023204"/>
    </source>
</evidence>
<dbReference type="GO" id="GO:0005829">
    <property type="term" value="C:cytosol"/>
    <property type="evidence" value="ECO:0007669"/>
    <property type="project" value="TreeGrafter"/>
</dbReference>
<dbReference type="Pfam" id="PF16507">
    <property type="entry name" value="HEAT_PSME4_mid"/>
    <property type="match status" value="1"/>
</dbReference>
<reference evidence="14" key="1">
    <citation type="journal article" date="2016" name="Ticks Tick Borne Dis.">
        <title>De novo assembly and annotation of the salivary gland transcriptome of Rhipicephalus appendiculatus male and female ticks during blood feeding.</title>
        <authorList>
            <person name="de Castro M.H."/>
            <person name="de Klerk D."/>
            <person name="Pienaar R."/>
            <person name="Latif A.A."/>
            <person name="Rees D.J."/>
            <person name="Mans B.J."/>
        </authorList>
    </citation>
    <scope>NUCLEOTIDE SEQUENCE</scope>
    <source>
        <tissue evidence="14">Salivary glands</tissue>
    </source>
</reference>
<dbReference type="InterPro" id="IPR055455">
    <property type="entry name" value="HEAT_PSME4"/>
</dbReference>
<evidence type="ECO:0000259" key="11">
    <source>
        <dbReference type="Pfam" id="PF11919"/>
    </source>
</evidence>
<evidence type="ECO:0000256" key="1">
    <source>
        <dbReference type="ARBA" id="ARBA00004324"/>
    </source>
</evidence>
<feature type="coiled-coil region" evidence="9">
    <location>
        <begin position="931"/>
        <end position="958"/>
    </location>
</feature>
<evidence type="ECO:0000259" key="13">
    <source>
        <dbReference type="Pfam" id="PF23096"/>
    </source>
</evidence>
<comment type="subcellular location">
    <subcellularLocation>
        <location evidence="2">Cytoplasm</location>
    </subcellularLocation>
    <subcellularLocation>
        <location evidence="1">Nucleus speckle</location>
    </subcellularLocation>
</comment>
<feature type="domain" description="Proteasome activator complex subunit 4 C-terminal" evidence="11">
    <location>
        <begin position="1766"/>
        <end position="1852"/>
    </location>
</feature>
<feature type="domain" description="Proteasome activator complex subunit 4-like HEAT repeat-like" evidence="13">
    <location>
        <begin position="1179"/>
        <end position="1466"/>
    </location>
</feature>
<keyword evidence="6" id="KW-0227">DNA damage</keyword>
<keyword evidence="8" id="KW-0539">Nucleus</keyword>
<dbReference type="GO" id="GO:0006281">
    <property type="term" value="P:DNA repair"/>
    <property type="evidence" value="ECO:0007669"/>
    <property type="project" value="UniProtKB-KW"/>
</dbReference>